<gene>
    <name evidence="6" type="ORF">GAB14E_3636</name>
</gene>
<evidence type="ECO:0000256" key="1">
    <source>
        <dbReference type="ARBA" id="ARBA00009437"/>
    </source>
</evidence>
<dbReference type="Gene3D" id="1.10.10.10">
    <property type="entry name" value="Winged helix-like DNA-binding domain superfamily/Winged helix DNA-binding domain"/>
    <property type="match status" value="1"/>
</dbReference>
<dbReference type="InterPro" id="IPR036390">
    <property type="entry name" value="WH_DNA-bd_sf"/>
</dbReference>
<dbReference type="RefSeq" id="WP_033083545.1">
    <property type="nucleotide sequence ID" value="NZ_JQEC01000047.1"/>
</dbReference>
<dbReference type="CDD" id="cd08422">
    <property type="entry name" value="PBP2_CrgA_like"/>
    <property type="match status" value="1"/>
</dbReference>
<dbReference type="AlphaFoldDB" id="A0A099KL90"/>
<dbReference type="FunFam" id="1.10.10.10:FF:000001">
    <property type="entry name" value="LysR family transcriptional regulator"/>
    <property type="match status" value="1"/>
</dbReference>
<dbReference type="PROSITE" id="PS50931">
    <property type="entry name" value="HTH_LYSR"/>
    <property type="match status" value="1"/>
</dbReference>
<dbReference type="SUPFAM" id="SSF46785">
    <property type="entry name" value="Winged helix' DNA-binding domain"/>
    <property type="match status" value="1"/>
</dbReference>
<evidence type="ECO:0000256" key="2">
    <source>
        <dbReference type="ARBA" id="ARBA00023015"/>
    </source>
</evidence>
<dbReference type="Pfam" id="PF03466">
    <property type="entry name" value="LysR_substrate"/>
    <property type="match status" value="1"/>
</dbReference>
<evidence type="ECO:0000256" key="4">
    <source>
        <dbReference type="ARBA" id="ARBA00023163"/>
    </source>
</evidence>
<proteinExistence type="inferred from homology"/>
<dbReference type="EMBL" id="JQEC01000047">
    <property type="protein sequence ID" value="KGJ90393.1"/>
    <property type="molecule type" value="Genomic_DNA"/>
</dbReference>
<name>A0A099KL90_COLPS</name>
<keyword evidence="3" id="KW-0238">DNA-binding</keyword>
<dbReference type="InterPro" id="IPR000847">
    <property type="entry name" value="LysR_HTH_N"/>
</dbReference>
<keyword evidence="4" id="KW-0804">Transcription</keyword>
<dbReference type="InterPro" id="IPR058163">
    <property type="entry name" value="LysR-type_TF_proteobact-type"/>
</dbReference>
<dbReference type="PATRIC" id="fig|28229.3.peg.3557"/>
<dbReference type="GO" id="GO:0043565">
    <property type="term" value="F:sequence-specific DNA binding"/>
    <property type="evidence" value="ECO:0007669"/>
    <property type="project" value="TreeGrafter"/>
</dbReference>
<evidence type="ECO:0000313" key="7">
    <source>
        <dbReference type="Proteomes" id="UP000029868"/>
    </source>
</evidence>
<evidence type="ECO:0000256" key="3">
    <source>
        <dbReference type="ARBA" id="ARBA00023125"/>
    </source>
</evidence>
<dbReference type="InterPro" id="IPR005119">
    <property type="entry name" value="LysR_subst-bd"/>
</dbReference>
<protein>
    <submittedName>
        <fullName evidence="6">Transcriptional regulator, LysR family</fullName>
    </submittedName>
</protein>
<comment type="similarity">
    <text evidence="1">Belongs to the LysR transcriptional regulatory family.</text>
</comment>
<dbReference type="GO" id="GO:0006351">
    <property type="term" value="P:DNA-templated transcription"/>
    <property type="evidence" value="ECO:0007669"/>
    <property type="project" value="TreeGrafter"/>
</dbReference>
<dbReference type="Pfam" id="PF00126">
    <property type="entry name" value="HTH_1"/>
    <property type="match status" value="1"/>
</dbReference>
<feature type="domain" description="HTH lysR-type" evidence="5">
    <location>
        <begin position="1"/>
        <end position="59"/>
    </location>
</feature>
<evidence type="ECO:0000259" key="5">
    <source>
        <dbReference type="PROSITE" id="PS50931"/>
    </source>
</evidence>
<keyword evidence="2" id="KW-0805">Transcription regulation</keyword>
<accession>A0A099KL90</accession>
<sequence length="302" mass="34461">MSSLNRLLYFNCVVETGSISEASRIFDVQPSSISRQLAVLEQELGVRLLNKTTRNTGLTEAGQKYYEYSQRIVSEFDEAKKAVNDLHEKPKGKLKISMTVGFGESIVLPLMPKFMLLYPDIDIKLELTERVVDLVEENIDVAIRSGRLVDSTMIAKHLSLNNFFLCASPQYLANKGTPQSPEELIDHQCIRYSYSRWQDWYLMAKQRTKLAIKNTISVNSVNGQKQLVLNGGGLTLMPLWAVRKELKDGSLVHVMPKYTFSPYEELSSTYAIYLKREMVSVKTRVFLDFLLENIVETELKQS</sequence>
<reference evidence="6 7" key="1">
    <citation type="submission" date="2014-08" db="EMBL/GenBank/DDBJ databases">
        <title>Genomic and Phenotypic Diversity of Colwellia psychrerythraea strains from Disparate Marine Basins.</title>
        <authorList>
            <person name="Techtmann S.M."/>
            <person name="Stelling S.C."/>
            <person name="Utturkar S.M."/>
            <person name="Alshibli N."/>
            <person name="Harris A."/>
            <person name="Brown S.D."/>
            <person name="Hazen T.C."/>
        </authorList>
    </citation>
    <scope>NUCLEOTIDE SEQUENCE [LARGE SCALE GENOMIC DNA]</scope>
    <source>
        <strain evidence="6 7">GAB14E</strain>
    </source>
</reference>
<dbReference type="PANTHER" id="PTHR30537:SF5">
    <property type="entry name" value="HTH-TYPE TRANSCRIPTIONAL ACTIVATOR TTDR-RELATED"/>
    <property type="match status" value="1"/>
</dbReference>
<dbReference type="GO" id="GO:0003700">
    <property type="term" value="F:DNA-binding transcription factor activity"/>
    <property type="evidence" value="ECO:0007669"/>
    <property type="project" value="InterPro"/>
</dbReference>
<dbReference type="InterPro" id="IPR036388">
    <property type="entry name" value="WH-like_DNA-bd_sf"/>
</dbReference>
<comment type="caution">
    <text evidence="6">The sequence shown here is derived from an EMBL/GenBank/DDBJ whole genome shotgun (WGS) entry which is preliminary data.</text>
</comment>
<dbReference type="Proteomes" id="UP000029868">
    <property type="component" value="Unassembled WGS sequence"/>
</dbReference>
<dbReference type="OrthoDB" id="9786526at2"/>
<dbReference type="PANTHER" id="PTHR30537">
    <property type="entry name" value="HTH-TYPE TRANSCRIPTIONAL REGULATOR"/>
    <property type="match status" value="1"/>
</dbReference>
<dbReference type="Gene3D" id="3.40.190.290">
    <property type="match status" value="1"/>
</dbReference>
<evidence type="ECO:0000313" key="6">
    <source>
        <dbReference type="EMBL" id="KGJ90393.1"/>
    </source>
</evidence>
<dbReference type="SUPFAM" id="SSF53850">
    <property type="entry name" value="Periplasmic binding protein-like II"/>
    <property type="match status" value="1"/>
</dbReference>
<organism evidence="6 7">
    <name type="scientific">Colwellia psychrerythraea</name>
    <name type="common">Vibrio psychroerythus</name>
    <dbReference type="NCBI Taxonomy" id="28229"/>
    <lineage>
        <taxon>Bacteria</taxon>
        <taxon>Pseudomonadati</taxon>
        <taxon>Pseudomonadota</taxon>
        <taxon>Gammaproteobacteria</taxon>
        <taxon>Alteromonadales</taxon>
        <taxon>Colwelliaceae</taxon>
        <taxon>Colwellia</taxon>
    </lineage>
</organism>